<dbReference type="Gene3D" id="2.60.120.620">
    <property type="entry name" value="q2cbj1_9rhob like domain"/>
    <property type="match status" value="1"/>
</dbReference>
<accession>A0A8K0V9F6</accession>
<dbReference type="GO" id="GO:0051213">
    <property type="term" value="F:dioxygenase activity"/>
    <property type="evidence" value="ECO:0007669"/>
    <property type="project" value="UniProtKB-KW"/>
</dbReference>
<sequence>MPRFRTLAAGDPAPSVTQRSPANPRYVLDSAAGRWLVLCFFHSNTHPQTAAALAAVRARTDFFNDQTGCFFGISTDPADEAEARIGNRLPGFRILWDSDLTVSRAYGAACIDSDPAPCRALWVVVDPTMRVYEVIPFAQDGSDIARLGACLDALPPPDRFAGIPLQAPILYLPRVFEPDFCQRLIDLYDAQGGEVSGFMRQIDGRTVGVNDPRHKSRRDVNIEDKALIADLQSRILRRVVPEIAKVHQFHVTRMERYLVACYDAVEGGHFGAHRDNTTSGTAHRRFAVSVNLNADFDGGEVSFPEYGPQGFKAPPGGAVVFSCSLLHAVSRVTRGRRYVFLPFLYDDAAAAIRDRNRALVDHSTLAAAGGATE</sequence>
<evidence type="ECO:0000256" key="3">
    <source>
        <dbReference type="ARBA" id="ARBA00022896"/>
    </source>
</evidence>
<evidence type="ECO:0000256" key="4">
    <source>
        <dbReference type="ARBA" id="ARBA00022964"/>
    </source>
</evidence>
<evidence type="ECO:0000256" key="2">
    <source>
        <dbReference type="ARBA" id="ARBA00022723"/>
    </source>
</evidence>
<proteinExistence type="predicted"/>
<keyword evidence="3" id="KW-0847">Vitamin C</keyword>
<gene>
    <name evidence="9" type="ORF">JL811_02640</name>
</gene>
<dbReference type="GO" id="GO:0016705">
    <property type="term" value="F:oxidoreductase activity, acting on paired donors, with incorporation or reduction of molecular oxygen"/>
    <property type="evidence" value="ECO:0007669"/>
    <property type="project" value="InterPro"/>
</dbReference>
<evidence type="ECO:0000256" key="1">
    <source>
        <dbReference type="ARBA" id="ARBA00001961"/>
    </source>
</evidence>
<dbReference type="GO" id="GO:0005506">
    <property type="term" value="F:iron ion binding"/>
    <property type="evidence" value="ECO:0007669"/>
    <property type="project" value="InterPro"/>
</dbReference>
<keyword evidence="4" id="KW-0223">Dioxygenase</keyword>
<dbReference type="InterPro" id="IPR036249">
    <property type="entry name" value="Thioredoxin-like_sf"/>
</dbReference>
<dbReference type="SUPFAM" id="SSF52833">
    <property type="entry name" value="Thioredoxin-like"/>
    <property type="match status" value="1"/>
</dbReference>
<dbReference type="PROSITE" id="PS51471">
    <property type="entry name" value="FE2OG_OXY"/>
    <property type="match status" value="1"/>
</dbReference>
<evidence type="ECO:0000313" key="9">
    <source>
        <dbReference type="EMBL" id="MBL4916108.1"/>
    </source>
</evidence>
<comment type="cofactor">
    <cofactor evidence="1">
        <name>L-ascorbate</name>
        <dbReference type="ChEBI" id="CHEBI:38290"/>
    </cofactor>
</comment>
<feature type="domain" description="Fe2OG dioxygenase" evidence="8">
    <location>
        <begin position="248"/>
        <end position="347"/>
    </location>
</feature>
<dbReference type="InterPro" id="IPR006620">
    <property type="entry name" value="Pro_4_hyd_alph"/>
</dbReference>
<dbReference type="Pfam" id="PF13640">
    <property type="entry name" value="2OG-FeII_Oxy_3"/>
    <property type="match status" value="1"/>
</dbReference>
<evidence type="ECO:0000259" key="8">
    <source>
        <dbReference type="PROSITE" id="PS51471"/>
    </source>
</evidence>
<name>A0A8K0V9F6_9RHOB</name>
<evidence type="ECO:0000256" key="5">
    <source>
        <dbReference type="ARBA" id="ARBA00023002"/>
    </source>
</evidence>
<protein>
    <submittedName>
        <fullName evidence="9">2OG-Fe(II) oxygenase</fullName>
    </submittedName>
</protein>
<dbReference type="GO" id="GO:0016209">
    <property type="term" value="F:antioxidant activity"/>
    <property type="evidence" value="ECO:0007669"/>
    <property type="project" value="InterPro"/>
</dbReference>
<keyword evidence="5" id="KW-0560">Oxidoreductase</keyword>
<dbReference type="InterPro" id="IPR044862">
    <property type="entry name" value="Pro_4_hyd_alph_FE2OG_OXY"/>
</dbReference>
<dbReference type="GO" id="GO:0031418">
    <property type="term" value="F:L-ascorbic acid binding"/>
    <property type="evidence" value="ECO:0007669"/>
    <property type="project" value="UniProtKB-KW"/>
</dbReference>
<evidence type="ECO:0000256" key="7">
    <source>
        <dbReference type="SAM" id="MobiDB-lite"/>
    </source>
</evidence>
<evidence type="ECO:0000256" key="6">
    <source>
        <dbReference type="ARBA" id="ARBA00023004"/>
    </source>
</evidence>
<dbReference type="EMBL" id="JAESVN010000001">
    <property type="protein sequence ID" value="MBL4916108.1"/>
    <property type="molecule type" value="Genomic_DNA"/>
</dbReference>
<keyword evidence="10" id="KW-1185">Reference proteome</keyword>
<keyword evidence="2" id="KW-0479">Metal-binding</keyword>
<keyword evidence="6" id="KW-0408">Iron</keyword>
<dbReference type="InterPro" id="IPR000866">
    <property type="entry name" value="AhpC/TSA"/>
</dbReference>
<dbReference type="AlphaFoldDB" id="A0A8K0V9F6"/>
<feature type="region of interest" description="Disordered" evidence="7">
    <location>
        <begin position="1"/>
        <end position="21"/>
    </location>
</feature>
<evidence type="ECO:0000313" key="10">
    <source>
        <dbReference type="Proteomes" id="UP000648908"/>
    </source>
</evidence>
<dbReference type="SMART" id="SM00702">
    <property type="entry name" value="P4Hc"/>
    <property type="match status" value="1"/>
</dbReference>
<organism evidence="9 10">
    <name type="scientific">Szabonella alba</name>
    <dbReference type="NCBI Taxonomy" id="2804194"/>
    <lineage>
        <taxon>Bacteria</taxon>
        <taxon>Pseudomonadati</taxon>
        <taxon>Pseudomonadota</taxon>
        <taxon>Alphaproteobacteria</taxon>
        <taxon>Rhodobacterales</taxon>
        <taxon>Paracoccaceae</taxon>
        <taxon>Szabonella</taxon>
    </lineage>
</organism>
<dbReference type="RefSeq" id="WP_202686751.1">
    <property type="nucleotide sequence ID" value="NZ_JAESVN010000001.1"/>
</dbReference>
<dbReference type="Gene3D" id="3.40.30.10">
    <property type="entry name" value="Glutaredoxin"/>
    <property type="match status" value="1"/>
</dbReference>
<dbReference type="Proteomes" id="UP000648908">
    <property type="component" value="Unassembled WGS sequence"/>
</dbReference>
<dbReference type="InterPro" id="IPR005123">
    <property type="entry name" value="Oxoglu/Fe-dep_dioxygenase_dom"/>
</dbReference>
<reference evidence="9" key="1">
    <citation type="submission" date="2021-01" db="EMBL/GenBank/DDBJ databases">
        <title>Tabrizicola alba sp. nov. a motile alkaliphilic bacterium isolated from a soda lake.</title>
        <authorList>
            <person name="Szuroczki S."/>
            <person name="Abbaszade G."/>
            <person name="Schumann P."/>
            <person name="Toth E."/>
        </authorList>
    </citation>
    <scope>NUCLEOTIDE SEQUENCE</scope>
    <source>
        <strain evidence="9">DMG-N-6</strain>
    </source>
</reference>
<comment type="caution">
    <text evidence="9">The sequence shown here is derived from an EMBL/GenBank/DDBJ whole genome shotgun (WGS) entry which is preliminary data.</text>
</comment>
<dbReference type="Pfam" id="PF00578">
    <property type="entry name" value="AhpC-TSA"/>
    <property type="match status" value="1"/>
</dbReference>